<reference evidence="3" key="1">
    <citation type="submission" date="2017-02" db="EMBL/GenBank/DDBJ databases">
        <authorList>
            <person name="Varghese N."/>
            <person name="Submissions S."/>
        </authorList>
    </citation>
    <scope>NUCLEOTIDE SEQUENCE [LARGE SCALE GENOMIC DNA]</scope>
    <source>
        <strain evidence="3">DSM 22720</strain>
    </source>
</reference>
<dbReference type="SUPFAM" id="SSF46689">
    <property type="entry name" value="Homeodomain-like"/>
    <property type="match status" value="1"/>
</dbReference>
<organism evidence="2 3">
    <name type="scientific">Enterovibrio nigricans DSM 22720</name>
    <dbReference type="NCBI Taxonomy" id="1121868"/>
    <lineage>
        <taxon>Bacteria</taxon>
        <taxon>Pseudomonadati</taxon>
        <taxon>Pseudomonadota</taxon>
        <taxon>Gammaproteobacteria</taxon>
        <taxon>Vibrionales</taxon>
        <taxon>Vibrionaceae</taxon>
        <taxon>Enterovibrio</taxon>
    </lineage>
</organism>
<dbReference type="Gene3D" id="1.10.10.60">
    <property type="entry name" value="Homeodomain-like"/>
    <property type="match status" value="1"/>
</dbReference>
<dbReference type="PANTHER" id="PTHR37812">
    <property type="entry name" value="MU-LIKE PROPHAGE FLUMU PROTEIN C"/>
    <property type="match status" value="1"/>
</dbReference>
<dbReference type="InterPro" id="IPR014875">
    <property type="entry name" value="Mor_transcription_activator"/>
</dbReference>
<dbReference type="PANTHER" id="PTHR37812:SF1">
    <property type="entry name" value="MU-LIKE PROPHAGE FLUMU PROTEIN C"/>
    <property type="match status" value="1"/>
</dbReference>
<accession>A0A1T4V3N7</accession>
<dbReference type="EMBL" id="FUXU01000046">
    <property type="protein sequence ID" value="SKA59600.1"/>
    <property type="molecule type" value="Genomic_DNA"/>
</dbReference>
<proteinExistence type="predicted"/>
<dbReference type="InterPro" id="IPR052411">
    <property type="entry name" value="c-mor_Regulatory_Protein"/>
</dbReference>
<sequence>MSIDENFKMFGFDDISVDDLEVLLPSEGNNHRWPDMMLTVHESLRSELAKIGLDERYALVLLARLCEDTGGLQYYFPKGDLLENQLKRMHIWKEFNGNNVPELAKKYDLSTQNVYVAIRHMRSLEMAKRQPKLF</sequence>
<dbReference type="AlphaFoldDB" id="A0A1T4V3N7"/>
<dbReference type="Pfam" id="PF08765">
    <property type="entry name" value="Mor"/>
    <property type="match status" value="1"/>
</dbReference>
<keyword evidence="3" id="KW-1185">Reference proteome</keyword>
<dbReference type="OrthoDB" id="6387485at2"/>
<gene>
    <name evidence="2" type="ORF">SAMN02745132_03153</name>
</gene>
<dbReference type="RefSeq" id="WP_078753392.1">
    <property type="nucleotide sequence ID" value="NZ_FUXU01000046.1"/>
</dbReference>
<name>A0A1T4V3N7_9GAMM</name>
<dbReference type="Proteomes" id="UP000190162">
    <property type="component" value="Unassembled WGS sequence"/>
</dbReference>
<evidence type="ECO:0000313" key="3">
    <source>
        <dbReference type="Proteomes" id="UP000190162"/>
    </source>
</evidence>
<feature type="domain" description="Mor transcription activator" evidence="1">
    <location>
        <begin position="32"/>
        <end position="133"/>
    </location>
</feature>
<evidence type="ECO:0000313" key="2">
    <source>
        <dbReference type="EMBL" id="SKA59600.1"/>
    </source>
</evidence>
<dbReference type="InterPro" id="IPR009057">
    <property type="entry name" value="Homeodomain-like_sf"/>
</dbReference>
<protein>
    <submittedName>
        <fullName evidence="2">Transcriptional regulator, Middle operon regulator (Mor) family</fullName>
    </submittedName>
</protein>
<evidence type="ECO:0000259" key="1">
    <source>
        <dbReference type="Pfam" id="PF08765"/>
    </source>
</evidence>